<dbReference type="Pfam" id="PF00789">
    <property type="entry name" value="UBX"/>
    <property type="match status" value="1"/>
</dbReference>
<dbReference type="Gene3D" id="3.40.80.10">
    <property type="entry name" value="Peptidoglycan recognition protein-like"/>
    <property type="match status" value="1"/>
</dbReference>
<dbReference type="Proteomes" id="UP000014500">
    <property type="component" value="Unassembled WGS sequence"/>
</dbReference>
<dbReference type="InterPro" id="IPR036505">
    <property type="entry name" value="Amidase/PGRP_sf"/>
</dbReference>
<feature type="compositionally biased region" description="Polar residues" evidence="1">
    <location>
        <begin position="104"/>
        <end position="127"/>
    </location>
</feature>
<dbReference type="GO" id="GO:0008270">
    <property type="term" value="F:zinc ion binding"/>
    <property type="evidence" value="ECO:0007669"/>
    <property type="project" value="InterPro"/>
</dbReference>
<dbReference type="GO" id="GO:0009253">
    <property type="term" value="P:peptidoglycan catabolic process"/>
    <property type="evidence" value="ECO:0007669"/>
    <property type="project" value="InterPro"/>
</dbReference>
<dbReference type="InterPro" id="IPR001012">
    <property type="entry name" value="UBX_dom"/>
</dbReference>
<dbReference type="SMART" id="SM00580">
    <property type="entry name" value="PUG"/>
    <property type="match status" value="1"/>
</dbReference>
<dbReference type="InterPro" id="IPR006619">
    <property type="entry name" value="PGRP_domain_met/bac"/>
</dbReference>
<dbReference type="eggNOG" id="KOG2699">
    <property type="taxonomic scope" value="Eukaryota"/>
</dbReference>
<evidence type="ECO:0000259" key="2">
    <source>
        <dbReference type="PROSITE" id="PS50017"/>
    </source>
</evidence>
<dbReference type="InterPro" id="IPR011029">
    <property type="entry name" value="DEATH-like_dom_sf"/>
</dbReference>
<dbReference type="InterPro" id="IPR002502">
    <property type="entry name" value="Amidase_domain"/>
</dbReference>
<dbReference type="Pfam" id="PF09409">
    <property type="entry name" value="PUB"/>
    <property type="match status" value="1"/>
</dbReference>
<dbReference type="SUPFAM" id="SSF55846">
    <property type="entry name" value="N-acetylmuramoyl-L-alanine amidase-like"/>
    <property type="match status" value="1"/>
</dbReference>
<reference evidence="4" key="2">
    <citation type="submission" date="2015-02" db="UniProtKB">
        <authorList>
            <consortium name="EnsemblMetazoa"/>
        </authorList>
    </citation>
    <scope>IDENTIFICATION</scope>
</reference>
<feature type="domain" description="Death" evidence="2">
    <location>
        <begin position="592"/>
        <end position="651"/>
    </location>
</feature>
<dbReference type="Pfam" id="PF00531">
    <property type="entry name" value="Death"/>
    <property type="match status" value="1"/>
</dbReference>
<organism evidence="4 5">
    <name type="scientific">Strigamia maritima</name>
    <name type="common">European centipede</name>
    <name type="synonym">Geophilus maritimus</name>
    <dbReference type="NCBI Taxonomy" id="126957"/>
    <lineage>
        <taxon>Eukaryota</taxon>
        <taxon>Metazoa</taxon>
        <taxon>Ecdysozoa</taxon>
        <taxon>Arthropoda</taxon>
        <taxon>Myriapoda</taxon>
        <taxon>Chilopoda</taxon>
        <taxon>Pleurostigmophora</taxon>
        <taxon>Geophilomorpha</taxon>
        <taxon>Linotaeniidae</taxon>
        <taxon>Strigamia</taxon>
    </lineage>
</organism>
<dbReference type="CDD" id="cd10460">
    <property type="entry name" value="PUB_UBXD1"/>
    <property type="match status" value="1"/>
</dbReference>
<dbReference type="CDD" id="cd16119">
    <property type="entry name" value="UBX_UBXN6"/>
    <property type="match status" value="1"/>
</dbReference>
<dbReference type="SUPFAM" id="SSF143503">
    <property type="entry name" value="PUG domain-like"/>
    <property type="match status" value="1"/>
</dbReference>
<dbReference type="SUPFAM" id="SSF47986">
    <property type="entry name" value="DEATH domain"/>
    <property type="match status" value="1"/>
</dbReference>
<dbReference type="GO" id="GO:0005737">
    <property type="term" value="C:cytoplasm"/>
    <property type="evidence" value="ECO:0007669"/>
    <property type="project" value="TreeGrafter"/>
</dbReference>
<evidence type="ECO:0000259" key="3">
    <source>
        <dbReference type="PROSITE" id="PS50033"/>
    </source>
</evidence>
<keyword evidence="5" id="KW-1185">Reference proteome</keyword>
<proteinExistence type="predicted"/>
<dbReference type="PROSITE" id="PS50033">
    <property type="entry name" value="UBX"/>
    <property type="match status" value="1"/>
</dbReference>
<dbReference type="EMBL" id="JH431878">
    <property type="status" value="NOT_ANNOTATED_CDS"/>
    <property type="molecule type" value="Genomic_DNA"/>
</dbReference>
<dbReference type="InterPro" id="IPR036339">
    <property type="entry name" value="PUB-like_dom_sf"/>
</dbReference>
<dbReference type="Gene3D" id="3.10.20.90">
    <property type="entry name" value="Phosphatidylinositol 3-kinase Catalytic Subunit, Chain A, domain 1"/>
    <property type="match status" value="1"/>
</dbReference>
<dbReference type="PANTHER" id="PTHR23153">
    <property type="entry name" value="UBX-RELATED"/>
    <property type="match status" value="1"/>
</dbReference>
<evidence type="ECO:0008006" key="6">
    <source>
        <dbReference type="Google" id="ProtNLM"/>
    </source>
</evidence>
<dbReference type="GO" id="GO:0007165">
    <property type="term" value="P:signal transduction"/>
    <property type="evidence" value="ECO:0007669"/>
    <property type="project" value="InterPro"/>
</dbReference>
<feature type="region of interest" description="Disordered" evidence="1">
    <location>
        <begin position="99"/>
        <end position="132"/>
    </location>
</feature>
<dbReference type="GO" id="GO:0008745">
    <property type="term" value="F:N-acetylmuramoyl-L-alanine amidase activity"/>
    <property type="evidence" value="ECO:0007669"/>
    <property type="project" value="InterPro"/>
</dbReference>
<name>T1J6F2_STRMM</name>
<accession>T1J6F2</accession>
<dbReference type="SMART" id="SM00701">
    <property type="entry name" value="PGRP"/>
    <property type="match status" value="1"/>
</dbReference>
<feature type="domain" description="UBX" evidence="3">
    <location>
        <begin position="409"/>
        <end position="484"/>
    </location>
</feature>
<dbReference type="STRING" id="126957.T1J6F2"/>
<dbReference type="PhylomeDB" id="T1J6F2"/>
<dbReference type="InterPro" id="IPR000488">
    <property type="entry name" value="Death_dom"/>
</dbReference>
<dbReference type="Gene3D" id="1.20.58.2190">
    <property type="match status" value="1"/>
</dbReference>
<dbReference type="AlphaFoldDB" id="T1J6F2"/>
<dbReference type="Gene3D" id="1.10.533.10">
    <property type="entry name" value="Death Domain, Fas"/>
    <property type="match status" value="1"/>
</dbReference>
<dbReference type="EnsemblMetazoa" id="SMAR009221-RA">
    <property type="protein sequence ID" value="SMAR009221-PA"/>
    <property type="gene ID" value="SMAR009221"/>
</dbReference>
<evidence type="ECO:0000313" key="4">
    <source>
        <dbReference type="EnsemblMetazoa" id="SMAR009221-PA"/>
    </source>
</evidence>
<dbReference type="SUPFAM" id="SSF54236">
    <property type="entry name" value="Ubiquitin-like"/>
    <property type="match status" value="1"/>
</dbReference>
<dbReference type="SMART" id="SM00644">
    <property type="entry name" value="Ami_2"/>
    <property type="match status" value="1"/>
</dbReference>
<dbReference type="SMART" id="SM00166">
    <property type="entry name" value="UBX"/>
    <property type="match status" value="1"/>
</dbReference>
<protein>
    <recommendedName>
        <fullName evidence="6">UBX domain-containing protein</fullName>
    </recommendedName>
</protein>
<dbReference type="Pfam" id="PF01510">
    <property type="entry name" value="Amidase_2"/>
    <property type="match status" value="1"/>
</dbReference>
<dbReference type="HOGENOM" id="CLU_332989_0_0_1"/>
<evidence type="ECO:0000313" key="5">
    <source>
        <dbReference type="Proteomes" id="UP000014500"/>
    </source>
</evidence>
<dbReference type="InterPro" id="IPR029071">
    <property type="entry name" value="Ubiquitin-like_domsf"/>
</dbReference>
<sequence length="859" mass="97132">MSDFDHTSGERSVLSHICLVILETCGLSDLFNWETPDGSDEFHLKILQTLLIVLCFNICFACIAWKVYGPRIVDRFMKPMPSTLLEDLKQGAKFKLAGQGKKLGNTSESTSQPRQTSHQRAGSSKPTKMTDEAKRAGAAALARFDQHQSSIPTMANRSQTVIRNEAMKELALEKSSGVARPGGVKVSAQDSAPVLALNGVYFKCPVATTDVLPEAEIREKIRVFLFEQLNDDKEVTPCYMIHTLNKRDKIDVCVKTLEKYLENILEKPDEEKFQKIRINNRAFQEKVAGLLGVKEFLLASGFELTQIPPSEDSPPEDYYVFNISRLSDARRLLDILLATEPIVPELDRDIKVYAPSENSITSISLSPDFYNITADEVKHEQKLKSEDTERNLMLRTKAMRERDEIRELRRYKYTLIRIRFPDGVILQGTFSVHDKLESVQNFVLSSLVNDWQPFNLTTSTGQKLTESQKSLLELHLVPAVIIHFAWDPEVALDLRRETGVESNTFLNDEMLQLLEELKVTTIMAAETKEGDVAQTLEEKSKPNDYRLTLPFAFQPVPLTALTDEMRSILSEALNKPTVTVSSQNFMRNFNGLAELIGFQYSEIKKASNSEDPTDYLLTEWTKQSGSSIGKLLELLNKIERYDILDDLKPLLTKNSSIAFLPTISSMEIETDETLEARNRARSFGLNYETRADWGAMCSRLKSPLAVSPVKIVFIHNTVWYNPDPIEGLKILQARKMIHYGHNDVPYNFFVCEDGRVFEGRGWDQGGSHTLRYNYVSLSIAMFGNYDEHEVTEAMMDATRTLIEYGVEIGKIDPNYGVYAHCDASVTSSPGKYTLEALKKFPRYHALGDLPASQTLLRSN</sequence>
<dbReference type="FunFam" id="1.10.533.10:FF:000029">
    <property type="entry name" value="Myeloid differentiation primary response protein MyD88"/>
    <property type="match status" value="1"/>
</dbReference>
<dbReference type="InterPro" id="IPR018997">
    <property type="entry name" value="PUB_domain"/>
</dbReference>
<evidence type="ECO:0000256" key="1">
    <source>
        <dbReference type="SAM" id="MobiDB-lite"/>
    </source>
</evidence>
<dbReference type="InterPro" id="IPR042774">
    <property type="entry name" value="UBXN6_PUB"/>
</dbReference>
<reference evidence="5" key="1">
    <citation type="submission" date="2011-05" db="EMBL/GenBank/DDBJ databases">
        <authorList>
            <person name="Richards S.R."/>
            <person name="Qu J."/>
            <person name="Jiang H."/>
            <person name="Jhangiani S.N."/>
            <person name="Agravi P."/>
            <person name="Goodspeed R."/>
            <person name="Gross S."/>
            <person name="Mandapat C."/>
            <person name="Jackson L."/>
            <person name="Mathew T."/>
            <person name="Pu L."/>
            <person name="Thornton R."/>
            <person name="Saada N."/>
            <person name="Wilczek-Boney K.B."/>
            <person name="Lee S."/>
            <person name="Kovar C."/>
            <person name="Wu Y."/>
            <person name="Scherer S.E."/>
            <person name="Worley K.C."/>
            <person name="Muzny D.M."/>
            <person name="Gibbs R."/>
        </authorList>
    </citation>
    <scope>NUCLEOTIDE SEQUENCE</scope>
    <source>
        <strain evidence="5">Brora</strain>
    </source>
</reference>
<dbReference type="PANTHER" id="PTHR23153:SF38">
    <property type="entry name" value="UBX DOMAIN-CONTAINING PROTEIN 6"/>
    <property type="match status" value="1"/>
</dbReference>
<dbReference type="PROSITE" id="PS50017">
    <property type="entry name" value="DEATH_DOMAIN"/>
    <property type="match status" value="1"/>
</dbReference>
<dbReference type="CDD" id="cd06583">
    <property type="entry name" value="PGRP"/>
    <property type="match status" value="1"/>
</dbReference>
<dbReference type="SMART" id="SM00005">
    <property type="entry name" value="DEATH"/>
    <property type="match status" value="1"/>
</dbReference>